<proteinExistence type="predicted"/>
<gene>
    <name evidence="2" type="ORF">DFH07DRAFT_973634</name>
</gene>
<evidence type="ECO:0000313" key="2">
    <source>
        <dbReference type="EMBL" id="KAJ7717307.1"/>
    </source>
</evidence>
<keyword evidence="1" id="KW-0175">Coiled coil</keyword>
<comment type="caution">
    <text evidence="2">The sequence shown here is derived from an EMBL/GenBank/DDBJ whole genome shotgun (WGS) entry which is preliminary data.</text>
</comment>
<reference evidence="2" key="1">
    <citation type="submission" date="2023-03" db="EMBL/GenBank/DDBJ databases">
        <title>Massive genome expansion in bonnet fungi (Mycena s.s.) driven by repeated elements and novel gene families across ecological guilds.</title>
        <authorList>
            <consortium name="Lawrence Berkeley National Laboratory"/>
            <person name="Harder C.B."/>
            <person name="Miyauchi S."/>
            <person name="Viragh M."/>
            <person name="Kuo A."/>
            <person name="Thoen E."/>
            <person name="Andreopoulos B."/>
            <person name="Lu D."/>
            <person name="Skrede I."/>
            <person name="Drula E."/>
            <person name="Henrissat B."/>
            <person name="Morin E."/>
            <person name="Kohler A."/>
            <person name="Barry K."/>
            <person name="LaButti K."/>
            <person name="Morin E."/>
            <person name="Salamov A."/>
            <person name="Lipzen A."/>
            <person name="Mereny Z."/>
            <person name="Hegedus B."/>
            <person name="Baldrian P."/>
            <person name="Stursova M."/>
            <person name="Weitz H."/>
            <person name="Taylor A."/>
            <person name="Grigoriev I.V."/>
            <person name="Nagy L.G."/>
            <person name="Martin F."/>
            <person name="Kauserud H."/>
        </authorList>
    </citation>
    <scope>NUCLEOTIDE SEQUENCE</scope>
    <source>
        <strain evidence="2">CBHHK188m</strain>
    </source>
</reference>
<evidence type="ECO:0000313" key="3">
    <source>
        <dbReference type="Proteomes" id="UP001215280"/>
    </source>
</evidence>
<dbReference type="Proteomes" id="UP001215280">
    <property type="component" value="Unassembled WGS sequence"/>
</dbReference>
<name>A0AAD7HC50_9AGAR</name>
<keyword evidence="3" id="KW-1185">Reference proteome</keyword>
<feature type="coiled-coil region" evidence="1">
    <location>
        <begin position="43"/>
        <end position="70"/>
    </location>
</feature>
<evidence type="ECO:0000256" key="1">
    <source>
        <dbReference type="SAM" id="Coils"/>
    </source>
</evidence>
<accession>A0AAD7HC50</accession>
<organism evidence="2 3">
    <name type="scientific">Mycena maculata</name>
    <dbReference type="NCBI Taxonomy" id="230809"/>
    <lineage>
        <taxon>Eukaryota</taxon>
        <taxon>Fungi</taxon>
        <taxon>Dikarya</taxon>
        <taxon>Basidiomycota</taxon>
        <taxon>Agaricomycotina</taxon>
        <taxon>Agaricomycetes</taxon>
        <taxon>Agaricomycetidae</taxon>
        <taxon>Agaricales</taxon>
        <taxon>Marasmiineae</taxon>
        <taxon>Mycenaceae</taxon>
        <taxon>Mycena</taxon>
    </lineage>
</organism>
<dbReference type="AlphaFoldDB" id="A0AAD7HC50"/>
<dbReference type="EMBL" id="JARJLG010000320">
    <property type="protein sequence ID" value="KAJ7717307.1"/>
    <property type="molecule type" value="Genomic_DNA"/>
</dbReference>
<protein>
    <submittedName>
        <fullName evidence="2">Uncharacterized protein</fullName>
    </submittedName>
</protein>
<sequence length="184" mass="20941">MPEPATARDEARSRCSLENTQLLTLSQQLHDAKAVSEGLRTQNAILQGHLHELERARDRAELKLELIQMTNAVGDSCGDVGSRGHSRSRAWRRRSKKNVPGIERVGGKICCEKRYPDGGAMTYWVSDPSTDEDYDRENGNPFDDYEIPRRSLLYRSTSHHTCSHQATSHQHPVSRLLYTEPKWT</sequence>